<evidence type="ECO:0000313" key="2">
    <source>
        <dbReference type="EMBL" id="PSR26049.1"/>
    </source>
</evidence>
<reference evidence="2 3" key="1">
    <citation type="journal article" date="2014" name="BMC Genomics">
        <title>Comparison of environmental and isolate Sulfobacillus genomes reveals diverse carbon, sulfur, nitrogen, and hydrogen metabolisms.</title>
        <authorList>
            <person name="Justice N.B."/>
            <person name="Norman A."/>
            <person name="Brown C.T."/>
            <person name="Singh A."/>
            <person name="Thomas B.C."/>
            <person name="Banfield J.F."/>
        </authorList>
    </citation>
    <scope>NUCLEOTIDE SEQUENCE [LARGE SCALE GENOMIC DNA]</scope>
    <source>
        <strain evidence="2">AMDSBA1</strain>
    </source>
</reference>
<comment type="caution">
    <text evidence="2">The sequence shown here is derived from an EMBL/GenBank/DDBJ whole genome shotgun (WGS) entry which is preliminary data.</text>
</comment>
<dbReference type="EMBL" id="PXYT01000043">
    <property type="protein sequence ID" value="PSR26049.1"/>
    <property type="molecule type" value="Genomic_DNA"/>
</dbReference>
<dbReference type="Proteomes" id="UP000242699">
    <property type="component" value="Unassembled WGS sequence"/>
</dbReference>
<evidence type="ECO:0000313" key="3">
    <source>
        <dbReference type="Proteomes" id="UP000242699"/>
    </source>
</evidence>
<feature type="compositionally biased region" description="Basic and acidic residues" evidence="1">
    <location>
        <begin position="9"/>
        <end position="24"/>
    </location>
</feature>
<protein>
    <submittedName>
        <fullName evidence="2">Uncharacterized protein</fullName>
    </submittedName>
</protein>
<proteinExistence type="predicted"/>
<name>A0A2T2WUX6_9FIRM</name>
<sequence length="68" mass="8143">MLKQPPTPVKEDEARRHTQWDNKRALKKRREGVKKDKEEKNQGSSRGYPCYKQKISTIVHRLIHKIFT</sequence>
<gene>
    <name evidence="2" type="ORF">C7B43_15020</name>
</gene>
<evidence type="ECO:0000256" key="1">
    <source>
        <dbReference type="SAM" id="MobiDB-lite"/>
    </source>
</evidence>
<organism evidence="2 3">
    <name type="scientific">Sulfobacillus benefaciens</name>
    <dbReference type="NCBI Taxonomy" id="453960"/>
    <lineage>
        <taxon>Bacteria</taxon>
        <taxon>Bacillati</taxon>
        <taxon>Bacillota</taxon>
        <taxon>Clostridia</taxon>
        <taxon>Eubacteriales</taxon>
        <taxon>Clostridiales Family XVII. Incertae Sedis</taxon>
        <taxon>Sulfobacillus</taxon>
    </lineage>
</organism>
<feature type="region of interest" description="Disordered" evidence="1">
    <location>
        <begin position="1"/>
        <end position="49"/>
    </location>
</feature>
<accession>A0A2T2WUX6</accession>
<dbReference type="AlphaFoldDB" id="A0A2T2WUX6"/>